<dbReference type="eggNOG" id="COG0456">
    <property type="taxonomic scope" value="Bacteria"/>
</dbReference>
<evidence type="ECO:0000313" key="2">
    <source>
        <dbReference type="Proteomes" id="UP000010471"/>
    </source>
</evidence>
<dbReference type="EMBL" id="CP003630">
    <property type="protein sequence ID" value="AFZ17076.1"/>
    <property type="molecule type" value="Genomic_DNA"/>
</dbReference>
<dbReference type="RefSeq" id="WP_015181236.1">
    <property type="nucleotide sequence ID" value="NC_019738.1"/>
</dbReference>
<accession>K9WBA5</accession>
<protein>
    <submittedName>
        <fullName evidence="1">Uncharacterized protein</fullName>
    </submittedName>
</protein>
<gene>
    <name evidence="1" type="ORF">Mic7113_1186</name>
</gene>
<dbReference type="KEGG" id="mic:Mic7113_1186"/>
<reference evidence="1 2" key="1">
    <citation type="submission" date="2012-06" db="EMBL/GenBank/DDBJ databases">
        <title>Finished chromosome of genome of Microcoleus sp. PCC 7113.</title>
        <authorList>
            <consortium name="US DOE Joint Genome Institute"/>
            <person name="Gugger M."/>
            <person name="Coursin T."/>
            <person name="Rippka R."/>
            <person name="Tandeau De Marsac N."/>
            <person name="Huntemann M."/>
            <person name="Wei C.-L."/>
            <person name="Han J."/>
            <person name="Detter J.C."/>
            <person name="Han C."/>
            <person name="Tapia R."/>
            <person name="Chen A."/>
            <person name="Kyrpides N."/>
            <person name="Mavromatis K."/>
            <person name="Markowitz V."/>
            <person name="Szeto E."/>
            <person name="Ivanova N."/>
            <person name="Pagani I."/>
            <person name="Pati A."/>
            <person name="Goodwin L."/>
            <person name="Nordberg H.P."/>
            <person name="Cantor M.N."/>
            <person name="Hua S.X."/>
            <person name="Woyke T."/>
            <person name="Kerfeld C.A."/>
        </authorList>
    </citation>
    <scope>NUCLEOTIDE SEQUENCE [LARGE SCALE GENOMIC DNA]</scope>
    <source>
        <strain evidence="1 2">PCC 7113</strain>
    </source>
</reference>
<sequence length="200" mass="22937">MKHSQWLRLKAEGDRIVAALRADGFQCRKHTQRLSWHFRKNTVSYTLTWLPAPVGDWSLLPNDGTPEREQLLSQIHSILEHRGCGRSMETHSSTSQQSFPAQDDQLCTGVGSDSEALLHSPYSPSGILRQAFPKGSADRIWHQQNYPWTLVRLLPNAQHYTVARFYNRTEAENHKRFLGKWMPAAEFEVIFDQATVTADH</sequence>
<dbReference type="Proteomes" id="UP000010471">
    <property type="component" value="Chromosome"/>
</dbReference>
<evidence type="ECO:0000313" key="1">
    <source>
        <dbReference type="EMBL" id="AFZ17076.1"/>
    </source>
</evidence>
<proteinExistence type="predicted"/>
<dbReference type="HOGENOM" id="CLU_137330_0_0_3"/>
<organism evidence="1 2">
    <name type="scientific">Allocoleopsis franciscana PCC 7113</name>
    <dbReference type="NCBI Taxonomy" id="1173027"/>
    <lineage>
        <taxon>Bacteria</taxon>
        <taxon>Bacillati</taxon>
        <taxon>Cyanobacteriota</taxon>
        <taxon>Cyanophyceae</taxon>
        <taxon>Coleofasciculales</taxon>
        <taxon>Coleofasciculaceae</taxon>
        <taxon>Allocoleopsis</taxon>
        <taxon>Allocoleopsis franciscana</taxon>
    </lineage>
</organism>
<dbReference type="AlphaFoldDB" id="K9WBA5"/>
<keyword evidence="2" id="KW-1185">Reference proteome</keyword>
<name>K9WBA5_9CYAN</name>